<evidence type="ECO:0000256" key="1">
    <source>
        <dbReference type="SAM" id="SignalP"/>
    </source>
</evidence>
<dbReference type="AlphaFoldDB" id="A0A0A8YZH1"/>
<dbReference type="EMBL" id="GBRH01265361">
    <property type="protein sequence ID" value="JAD32534.1"/>
    <property type="molecule type" value="Transcribed_RNA"/>
</dbReference>
<keyword evidence="1" id="KW-0732">Signal</keyword>
<reference evidence="2" key="1">
    <citation type="submission" date="2014-09" db="EMBL/GenBank/DDBJ databases">
        <authorList>
            <person name="Magalhaes I.L.F."/>
            <person name="Oliveira U."/>
            <person name="Santos F.R."/>
            <person name="Vidigal T.H.D.A."/>
            <person name="Brescovit A.D."/>
            <person name="Santos A.J."/>
        </authorList>
    </citation>
    <scope>NUCLEOTIDE SEQUENCE</scope>
    <source>
        <tissue evidence="2">Shoot tissue taken approximately 20 cm above the soil surface</tissue>
    </source>
</reference>
<name>A0A0A8YZH1_ARUDO</name>
<feature type="signal peptide" evidence="1">
    <location>
        <begin position="1"/>
        <end position="17"/>
    </location>
</feature>
<feature type="chain" id="PRO_5002042258" evidence="1">
    <location>
        <begin position="18"/>
        <end position="37"/>
    </location>
</feature>
<accession>A0A0A8YZH1</accession>
<sequence>MQHLIIIIFNIFISVSSQPTKLTKYRLCCLMNTVSNL</sequence>
<proteinExistence type="predicted"/>
<evidence type="ECO:0000313" key="2">
    <source>
        <dbReference type="EMBL" id="JAD32534.1"/>
    </source>
</evidence>
<reference evidence="2" key="2">
    <citation type="journal article" date="2015" name="Data Brief">
        <title>Shoot transcriptome of the giant reed, Arundo donax.</title>
        <authorList>
            <person name="Barrero R.A."/>
            <person name="Guerrero F.D."/>
            <person name="Moolhuijzen P."/>
            <person name="Goolsby J.A."/>
            <person name="Tidwell J."/>
            <person name="Bellgard S.E."/>
            <person name="Bellgard M.I."/>
        </authorList>
    </citation>
    <scope>NUCLEOTIDE SEQUENCE</scope>
    <source>
        <tissue evidence="2">Shoot tissue taken approximately 20 cm above the soil surface</tissue>
    </source>
</reference>
<protein>
    <submittedName>
        <fullName evidence="2">Uncharacterized protein</fullName>
    </submittedName>
</protein>
<organism evidence="2">
    <name type="scientific">Arundo donax</name>
    <name type="common">Giant reed</name>
    <name type="synonym">Donax arundinaceus</name>
    <dbReference type="NCBI Taxonomy" id="35708"/>
    <lineage>
        <taxon>Eukaryota</taxon>
        <taxon>Viridiplantae</taxon>
        <taxon>Streptophyta</taxon>
        <taxon>Embryophyta</taxon>
        <taxon>Tracheophyta</taxon>
        <taxon>Spermatophyta</taxon>
        <taxon>Magnoliopsida</taxon>
        <taxon>Liliopsida</taxon>
        <taxon>Poales</taxon>
        <taxon>Poaceae</taxon>
        <taxon>PACMAD clade</taxon>
        <taxon>Arundinoideae</taxon>
        <taxon>Arundineae</taxon>
        <taxon>Arundo</taxon>
    </lineage>
</organism>